<evidence type="ECO:0000256" key="3">
    <source>
        <dbReference type="ARBA" id="ARBA00022500"/>
    </source>
</evidence>
<dbReference type="InterPro" id="IPR004089">
    <property type="entry name" value="MCPsignal_dom"/>
</dbReference>
<dbReference type="Gene3D" id="1.10.287.950">
    <property type="entry name" value="Methyl-accepting chemotaxis protein"/>
    <property type="match status" value="1"/>
</dbReference>
<keyword evidence="4" id="KW-0812">Transmembrane</keyword>
<sequence>MLSSIKKYLLGNFSNKIAFLVCIFVVVLLCVLGFFNYVKSKSNSHTLLVQFQQKVAFDVSKRFDLYASDRRNVINSLTKYIKENKNNLNSTQYTSLLNSIGNSLGFDLTYVGFEDGTIFRSNGNNQTPESGYDPRSRGWYKEAKEKRELIVTDPYISSSMQKPTISYASPIIDNGEVIGVVAADYDLKKFSEEVLAIGKTPYSHAAVLADDGTYLFHTDSSKILTSTNISKDIISNYFKTTEGANKGLSRDIFKIQTKEEGIKALICNGSINPKYTICSIADYDFYSDTAKQTLMEQIIISLIAIFITLIFIRIIISYNLKPIAIISSGLHNFFNYLNHKDIHSHPIKLKTQDEFGKMADEINENINIIKEALSKDAKAIEESVNVARKIETGELNLHISSHANNPQIQELIDVLNKMLDTLQQKIGNNLNEIQAVFDSYKQLDFTAAINTPKGDVEKAINALGNEIKNMLSKSLNQGELLNQKAEALKQSMHELTNDATHQTSSLQESARALEQMNSTMSEISIKAQDVVKQSNDIKSVTTMISDIADQINLLALNAAIEAARAGEHGRGFAVVADEVRNLAERTQKSLGEIEANTNILAQSINDMGEAIKEEANDISQINESVATIEKLTQQNSQTAIHTNAIANEVDSLAQDILSETKKRKF</sequence>
<protein>
    <submittedName>
        <fullName evidence="9">Methyl-accepting chemotaxis protein</fullName>
    </submittedName>
</protein>
<evidence type="ECO:0000256" key="8">
    <source>
        <dbReference type="ARBA" id="ARBA00029447"/>
    </source>
</evidence>
<dbReference type="Gene3D" id="3.30.450.20">
    <property type="entry name" value="PAS domain"/>
    <property type="match status" value="1"/>
</dbReference>
<evidence type="ECO:0000256" key="7">
    <source>
        <dbReference type="ARBA" id="ARBA00023224"/>
    </source>
</evidence>
<keyword evidence="7" id="KW-0807">Transducer</keyword>
<evidence type="ECO:0000256" key="1">
    <source>
        <dbReference type="ARBA" id="ARBA00004651"/>
    </source>
</evidence>
<dbReference type="InterPro" id="IPR029151">
    <property type="entry name" value="Sensor-like_sf"/>
</dbReference>
<evidence type="ECO:0000256" key="4">
    <source>
        <dbReference type="ARBA" id="ARBA00022692"/>
    </source>
</evidence>
<evidence type="ECO:0000313" key="10">
    <source>
        <dbReference type="Proteomes" id="UP000559808"/>
    </source>
</evidence>
<dbReference type="AlphaFoldDB" id="A0A5L4JD29"/>
<dbReference type="PANTHER" id="PTHR32089:SF112">
    <property type="entry name" value="LYSOZYME-LIKE PROTEIN-RELATED"/>
    <property type="match status" value="1"/>
</dbReference>
<dbReference type="GO" id="GO:0005886">
    <property type="term" value="C:plasma membrane"/>
    <property type="evidence" value="ECO:0007669"/>
    <property type="project" value="UniProtKB-SubCell"/>
</dbReference>
<dbReference type="PANTHER" id="PTHR32089">
    <property type="entry name" value="METHYL-ACCEPTING CHEMOTAXIS PROTEIN MCPB"/>
    <property type="match status" value="1"/>
</dbReference>
<dbReference type="InterPro" id="IPR003660">
    <property type="entry name" value="HAMP_dom"/>
</dbReference>
<evidence type="ECO:0000256" key="6">
    <source>
        <dbReference type="ARBA" id="ARBA00023136"/>
    </source>
</evidence>
<accession>A0A5L4JD29</accession>
<dbReference type="SUPFAM" id="SSF58104">
    <property type="entry name" value="Methyl-accepting chemotaxis protein (MCP) signaling domain"/>
    <property type="match status" value="1"/>
</dbReference>
<dbReference type="SMART" id="SM00283">
    <property type="entry name" value="MA"/>
    <property type="match status" value="1"/>
</dbReference>
<keyword evidence="5" id="KW-1133">Transmembrane helix</keyword>
<dbReference type="CDD" id="cd12913">
    <property type="entry name" value="PDC1_MCP_like"/>
    <property type="match status" value="1"/>
</dbReference>
<keyword evidence="3" id="KW-0145">Chemotaxis</keyword>
<comment type="subcellular location">
    <subcellularLocation>
        <location evidence="1">Cell membrane</location>
        <topology evidence="1">Multi-pass membrane protein</topology>
    </subcellularLocation>
</comment>
<evidence type="ECO:0000256" key="2">
    <source>
        <dbReference type="ARBA" id="ARBA00022475"/>
    </source>
</evidence>
<keyword evidence="2" id="KW-1003">Cell membrane</keyword>
<dbReference type="PROSITE" id="PS50111">
    <property type="entry name" value="CHEMOTAXIS_TRANSDUC_2"/>
    <property type="match status" value="1"/>
</dbReference>
<evidence type="ECO:0000256" key="5">
    <source>
        <dbReference type="ARBA" id="ARBA00022989"/>
    </source>
</evidence>
<organism evidence="9 10">
    <name type="scientific">Campylobacter lari</name>
    <dbReference type="NCBI Taxonomy" id="201"/>
    <lineage>
        <taxon>Bacteria</taxon>
        <taxon>Pseudomonadati</taxon>
        <taxon>Campylobacterota</taxon>
        <taxon>Epsilonproteobacteria</taxon>
        <taxon>Campylobacterales</taxon>
        <taxon>Campylobacteraceae</taxon>
        <taxon>Campylobacter</taxon>
    </lineage>
</organism>
<comment type="similarity">
    <text evidence="8">Belongs to the methyl-accepting chemotaxis (MCP) protein family.</text>
</comment>
<keyword evidence="6" id="KW-0472">Membrane</keyword>
<dbReference type="Proteomes" id="UP000559808">
    <property type="component" value="Unassembled WGS sequence"/>
</dbReference>
<dbReference type="InterPro" id="IPR033479">
    <property type="entry name" value="dCache_1"/>
</dbReference>
<comment type="caution">
    <text evidence="9">The sequence shown here is derived from an EMBL/GenBank/DDBJ whole genome shotgun (WGS) entry which is preliminary data.</text>
</comment>
<proteinExistence type="inferred from homology"/>
<dbReference type="Gene3D" id="1.20.120.1530">
    <property type="match status" value="1"/>
</dbReference>
<dbReference type="SUPFAM" id="SSF103190">
    <property type="entry name" value="Sensory domain-like"/>
    <property type="match status" value="1"/>
</dbReference>
<dbReference type="PRINTS" id="PR00260">
    <property type="entry name" value="CHEMTRNSDUCR"/>
</dbReference>
<dbReference type="GO" id="GO:0004888">
    <property type="term" value="F:transmembrane signaling receptor activity"/>
    <property type="evidence" value="ECO:0007669"/>
    <property type="project" value="InterPro"/>
</dbReference>
<gene>
    <name evidence="9" type="ORF">YZ34_02190</name>
</gene>
<dbReference type="Pfam" id="PF00015">
    <property type="entry name" value="MCPsignal"/>
    <property type="match status" value="1"/>
</dbReference>
<dbReference type="GO" id="GO:0007165">
    <property type="term" value="P:signal transduction"/>
    <property type="evidence" value="ECO:0007669"/>
    <property type="project" value="UniProtKB-KW"/>
</dbReference>
<dbReference type="GO" id="GO:0006935">
    <property type="term" value="P:chemotaxis"/>
    <property type="evidence" value="ECO:0007669"/>
    <property type="project" value="UniProtKB-KW"/>
</dbReference>
<dbReference type="EMBL" id="AABOWU010000003">
    <property type="protein sequence ID" value="EAI3913821.1"/>
    <property type="molecule type" value="Genomic_DNA"/>
</dbReference>
<dbReference type="InterPro" id="IPR004090">
    <property type="entry name" value="Chemotax_Me-accpt_rcpt"/>
</dbReference>
<name>A0A5L4JD29_CAMLA</name>
<dbReference type="PROSITE" id="PS50885">
    <property type="entry name" value="HAMP"/>
    <property type="match status" value="1"/>
</dbReference>
<evidence type="ECO:0000313" key="9">
    <source>
        <dbReference type="EMBL" id="EAI3913821.1"/>
    </source>
</evidence>
<dbReference type="Pfam" id="PF02743">
    <property type="entry name" value="dCache_1"/>
    <property type="match status" value="1"/>
</dbReference>
<reference evidence="9 10" key="1">
    <citation type="submission" date="2018-05" db="EMBL/GenBank/DDBJ databases">
        <authorList>
            <consortium name="PulseNet: The National Subtyping Network for Foodborne Disease Surveillance"/>
            <person name="Tarr C.L."/>
            <person name="Trees E."/>
            <person name="Katz L.S."/>
            <person name="Carleton-Romer H.A."/>
            <person name="Stroika S."/>
            <person name="Kucerova Z."/>
            <person name="Roache K.F."/>
            <person name="Sabol A.L."/>
            <person name="Besser J."/>
            <person name="Gerner-Smidt P."/>
        </authorList>
    </citation>
    <scope>NUCLEOTIDE SEQUENCE [LARGE SCALE GENOMIC DNA]</scope>
    <source>
        <strain evidence="9 10">D6489</strain>
    </source>
</reference>